<dbReference type="EMBL" id="CAXIEN010000086">
    <property type="protein sequence ID" value="CAL1275656.1"/>
    <property type="molecule type" value="Genomic_DNA"/>
</dbReference>
<dbReference type="AlphaFoldDB" id="A0AAV1ZYU3"/>
<protein>
    <submittedName>
        <fullName evidence="1">Uncharacterized protein</fullName>
    </submittedName>
</protein>
<organism evidence="1 2">
    <name type="scientific">Larinioides sclopetarius</name>
    <dbReference type="NCBI Taxonomy" id="280406"/>
    <lineage>
        <taxon>Eukaryota</taxon>
        <taxon>Metazoa</taxon>
        <taxon>Ecdysozoa</taxon>
        <taxon>Arthropoda</taxon>
        <taxon>Chelicerata</taxon>
        <taxon>Arachnida</taxon>
        <taxon>Araneae</taxon>
        <taxon>Araneomorphae</taxon>
        <taxon>Entelegynae</taxon>
        <taxon>Araneoidea</taxon>
        <taxon>Araneidae</taxon>
        <taxon>Larinioides</taxon>
    </lineage>
</organism>
<gene>
    <name evidence="1" type="ORF">LARSCL_LOCUS8213</name>
</gene>
<keyword evidence="2" id="KW-1185">Reference proteome</keyword>
<dbReference type="Proteomes" id="UP001497382">
    <property type="component" value="Unassembled WGS sequence"/>
</dbReference>
<evidence type="ECO:0000313" key="1">
    <source>
        <dbReference type="EMBL" id="CAL1275656.1"/>
    </source>
</evidence>
<reference evidence="1 2" key="1">
    <citation type="submission" date="2024-04" db="EMBL/GenBank/DDBJ databases">
        <authorList>
            <person name="Rising A."/>
            <person name="Reimegard J."/>
            <person name="Sonavane S."/>
            <person name="Akerstrom W."/>
            <person name="Nylinder S."/>
            <person name="Hedman E."/>
            <person name="Kallberg Y."/>
        </authorList>
    </citation>
    <scope>NUCLEOTIDE SEQUENCE [LARGE SCALE GENOMIC DNA]</scope>
</reference>
<sequence length="27" mass="3213">MTFFLHNEIYLKSNLKVPSFSNLGKHF</sequence>
<proteinExistence type="predicted"/>
<accession>A0AAV1ZYU3</accession>
<comment type="caution">
    <text evidence="1">The sequence shown here is derived from an EMBL/GenBank/DDBJ whole genome shotgun (WGS) entry which is preliminary data.</text>
</comment>
<evidence type="ECO:0000313" key="2">
    <source>
        <dbReference type="Proteomes" id="UP001497382"/>
    </source>
</evidence>
<name>A0AAV1ZYU3_9ARAC</name>